<reference evidence="2 3" key="1">
    <citation type="submission" date="2024-12" db="EMBL/GenBank/DDBJ databases">
        <title>The unique morphological basis and parallel evolutionary history of personate flowers in Penstemon.</title>
        <authorList>
            <person name="Depatie T.H."/>
            <person name="Wessinger C.A."/>
        </authorList>
    </citation>
    <scope>NUCLEOTIDE SEQUENCE [LARGE SCALE GENOMIC DNA]</scope>
    <source>
        <strain evidence="2">WTNN_2</strain>
        <tissue evidence="2">Leaf</tissue>
    </source>
</reference>
<dbReference type="PANTHER" id="PTHR36723:SF1">
    <property type="entry name" value="F22C12.19"/>
    <property type="match status" value="1"/>
</dbReference>
<protein>
    <submittedName>
        <fullName evidence="2">Uncharacterized protein</fullName>
    </submittedName>
</protein>
<feature type="region of interest" description="Disordered" evidence="1">
    <location>
        <begin position="135"/>
        <end position="169"/>
    </location>
</feature>
<feature type="region of interest" description="Disordered" evidence="1">
    <location>
        <begin position="281"/>
        <end position="326"/>
    </location>
</feature>
<keyword evidence="3" id="KW-1185">Reference proteome</keyword>
<accession>A0ABD3S0M6</accession>
<gene>
    <name evidence="2" type="ORF">ACJIZ3_003920</name>
</gene>
<dbReference type="Proteomes" id="UP001634393">
    <property type="component" value="Unassembled WGS sequence"/>
</dbReference>
<feature type="region of interest" description="Disordered" evidence="1">
    <location>
        <begin position="575"/>
        <end position="639"/>
    </location>
</feature>
<dbReference type="EMBL" id="JBJXBP010000007">
    <property type="protein sequence ID" value="KAL3818015.1"/>
    <property type="molecule type" value="Genomic_DNA"/>
</dbReference>
<organism evidence="2 3">
    <name type="scientific">Penstemon smallii</name>
    <dbReference type="NCBI Taxonomy" id="265156"/>
    <lineage>
        <taxon>Eukaryota</taxon>
        <taxon>Viridiplantae</taxon>
        <taxon>Streptophyta</taxon>
        <taxon>Embryophyta</taxon>
        <taxon>Tracheophyta</taxon>
        <taxon>Spermatophyta</taxon>
        <taxon>Magnoliopsida</taxon>
        <taxon>eudicotyledons</taxon>
        <taxon>Gunneridae</taxon>
        <taxon>Pentapetalae</taxon>
        <taxon>asterids</taxon>
        <taxon>lamiids</taxon>
        <taxon>Lamiales</taxon>
        <taxon>Plantaginaceae</taxon>
        <taxon>Cheloneae</taxon>
        <taxon>Penstemon</taxon>
    </lineage>
</organism>
<comment type="caution">
    <text evidence="2">The sequence shown here is derived from an EMBL/GenBank/DDBJ whole genome shotgun (WGS) entry which is preliminary data.</text>
</comment>
<evidence type="ECO:0000256" key="1">
    <source>
        <dbReference type="SAM" id="MobiDB-lite"/>
    </source>
</evidence>
<feature type="compositionally biased region" description="Basic and acidic residues" evidence="1">
    <location>
        <begin position="628"/>
        <end position="639"/>
    </location>
</feature>
<sequence>MGSEDGLGGGGMVVREVRLKTEGACSSGAQNDEIRAVNASAPASWNKIPDSELCREASQHPSLYNDDAPSLNGLRNTTSPSLALDLEAKLELQRFGRIIRSNSLFTKRSGVVETEISKTKPGLHDVNGVSLELSSSPAGCNVSEKTQKVRQKNNSNSKRGDRRNNKVNKNRCDSFSLKNGFVGINSTAGGNNFFGLYGLKSDVFDITKYVNELSLDELLHGSDKVPGIAKDKGKKAASSNINLMQSVRKACSVLQAPKVLQAHKCAEIDNSCIQNISSSLVDASSPEGQTDREEAKSCSADFASPDKVEESGDKIKTSNSVTDSPLYQPKHILERLGLPPPKDLDLLLSDAVKTTSTSKNNSSDPRLGKSVQRTGLPPFPWSHSFSGHSKLGADAVKSSSIRSTCHGRWVKVQNSAVLQKGSADLLSDFESLKFDQSLVPKVNLIPARPDSETAPTDRVLSNSGACSTIKVPAADEPSPTYAAAQTLCTMATFFSKENPTTVKFPENPPQMSIKACKSIAREKSHKLFDAPKSRMRPHNPVKFGEDEFPSKKLKLTSDTTNVYISHNDSIKKRPIHLSASQTFKPPPRKIFKDSVSTDSYSRNIVKNSYMMKPPRGADRPSSSQQKLRKVDQVKLRPES</sequence>
<feature type="compositionally biased region" description="Polar residues" evidence="1">
    <location>
        <begin position="594"/>
        <end position="606"/>
    </location>
</feature>
<dbReference type="PANTHER" id="PTHR36723">
    <property type="entry name" value="F22C12.19"/>
    <property type="match status" value="1"/>
</dbReference>
<name>A0ABD3S0M6_9LAMI</name>
<evidence type="ECO:0000313" key="2">
    <source>
        <dbReference type="EMBL" id="KAL3818015.1"/>
    </source>
</evidence>
<proteinExistence type="predicted"/>
<evidence type="ECO:0000313" key="3">
    <source>
        <dbReference type="Proteomes" id="UP001634393"/>
    </source>
</evidence>
<feature type="compositionally biased region" description="Basic and acidic residues" evidence="1">
    <location>
        <begin position="304"/>
        <end position="316"/>
    </location>
</feature>
<dbReference type="AlphaFoldDB" id="A0ABD3S0M6"/>